<evidence type="ECO:0000256" key="7">
    <source>
        <dbReference type="ARBA" id="ARBA00023211"/>
    </source>
</evidence>
<feature type="binding site" evidence="10">
    <location>
        <position position="33"/>
    </location>
    <ligand>
        <name>Mn(2+)</name>
        <dbReference type="ChEBI" id="CHEBI:29035"/>
    </ligand>
</feature>
<dbReference type="GO" id="GO:0004452">
    <property type="term" value="F:isopentenyl-diphosphate delta-isomerase activity"/>
    <property type="evidence" value="ECO:0007669"/>
    <property type="project" value="UniProtKB-EC"/>
</dbReference>
<dbReference type="PIRSF" id="PIRSF018427">
    <property type="entry name" value="Isopntndiph_ism"/>
    <property type="match status" value="1"/>
</dbReference>
<comment type="subunit">
    <text evidence="10">Homodimer.</text>
</comment>
<feature type="active site" evidence="10">
    <location>
        <position position="68"/>
    </location>
</feature>
<evidence type="ECO:0000256" key="2">
    <source>
        <dbReference type="ARBA" id="ARBA00007579"/>
    </source>
</evidence>
<comment type="pathway">
    <text evidence="1 10">Isoprenoid biosynthesis; dimethylallyl diphosphate biosynthesis; dimethylallyl diphosphate from isopentenyl diphosphate: step 1/1.</text>
</comment>
<keyword evidence="4 10" id="KW-0963">Cytoplasm</keyword>
<dbReference type="SUPFAM" id="SSF55811">
    <property type="entry name" value="Nudix"/>
    <property type="match status" value="1"/>
</dbReference>
<evidence type="ECO:0000256" key="3">
    <source>
        <dbReference type="ARBA" id="ARBA00012057"/>
    </source>
</evidence>
<dbReference type="EMBL" id="CP087880">
    <property type="protein sequence ID" value="UGS43667.1"/>
    <property type="molecule type" value="Genomic_DNA"/>
</dbReference>
<dbReference type="RefSeq" id="WP_231826320.1">
    <property type="nucleotide sequence ID" value="NZ_CP087880.1"/>
</dbReference>
<proteinExistence type="inferred from homology"/>
<dbReference type="Proteomes" id="UP001199659">
    <property type="component" value="Chromosome"/>
</dbReference>
<evidence type="ECO:0000313" key="12">
    <source>
        <dbReference type="EMBL" id="UGS43667.1"/>
    </source>
</evidence>
<keyword evidence="6 10" id="KW-0460">Magnesium</keyword>
<dbReference type="NCBIfam" id="NF002995">
    <property type="entry name" value="PRK03759.1"/>
    <property type="match status" value="1"/>
</dbReference>
<comment type="catalytic activity">
    <reaction evidence="10">
        <text>isopentenyl diphosphate = dimethylallyl diphosphate</text>
        <dbReference type="Rhea" id="RHEA:23284"/>
        <dbReference type="ChEBI" id="CHEBI:57623"/>
        <dbReference type="ChEBI" id="CHEBI:128769"/>
        <dbReference type="EC" id="5.3.3.2"/>
    </reaction>
</comment>
<gene>
    <name evidence="10 12" type="primary">idi</name>
    <name evidence="12" type="ORF">G163CM_44460</name>
</gene>
<feature type="binding site" evidence="10">
    <location>
        <position position="88"/>
    </location>
    <ligand>
        <name>Mg(2+)</name>
        <dbReference type="ChEBI" id="CHEBI:18420"/>
    </ligand>
</feature>
<keyword evidence="13" id="KW-1185">Reference proteome</keyword>
<feature type="binding site" evidence="10">
    <location>
        <position position="26"/>
    </location>
    <ligand>
        <name>Mn(2+)</name>
        <dbReference type="ChEBI" id="CHEBI:29035"/>
    </ligand>
</feature>
<dbReference type="Gene3D" id="3.90.79.10">
    <property type="entry name" value="Nucleoside Triphosphate Pyrophosphohydrolase"/>
    <property type="match status" value="1"/>
</dbReference>
<dbReference type="InterPro" id="IPR011876">
    <property type="entry name" value="IsopentenylPP_isomerase_typ1"/>
</dbReference>
<evidence type="ECO:0000256" key="1">
    <source>
        <dbReference type="ARBA" id="ARBA00004826"/>
    </source>
</evidence>
<feature type="active site" evidence="10">
    <location>
        <position position="117"/>
    </location>
</feature>
<dbReference type="PANTHER" id="PTHR10885">
    <property type="entry name" value="ISOPENTENYL-DIPHOSPHATE DELTA-ISOMERASE"/>
    <property type="match status" value="1"/>
</dbReference>
<comment type="function">
    <text evidence="10">Catalyzes the 1,3-allylic rearrangement of the homoallylic substrate isopentenyl (IPP) to its highly electrophilic allylic isomer, dimethylallyl diphosphate (DMAPP).</text>
</comment>
<feature type="binding site" evidence="10">
    <location>
        <position position="115"/>
    </location>
    <ligand>
        <name>Mn(2+)</name>
        <dbReference type="ChEBI" id="CHEBI:29035"/>
    </ligand>
</feature>
<comment type="similarity">
    <text evidence="2 10">Belongs to the IPP isomerase type 1 family.</text>
</comment>
<comment type="cofactor">
    <cofactor evidence="10">
        <name>Mg(2+)</name>
        <dbReference type="ChEBI" id="CHEBI:18420"/>
    </cofactor>
    <text evidence="10">Binds 1 Mg(2+) ion per subunit. The magnesium ion binds only when substrate is bound.</text>
</comment>
<dbReference type="InterPro" id="IPR000086">
    <property type="entry name" value="NUDIX_hydrolase_dom"/>
</dbReference>
<comment type="cofactor">
    <cofactor evidence="10">
        <name>Mn(2+)</name>
        <dbReference type="ChEBI" id="CHEBI:29035"/>
    </cofactor>
    <text evidence="10">Binds 1 Mn(2+) ion per subunit.</text>
</comment>
<dbReference type="InterPro" id="IPR015797">
    <property type="entry name" value="NUDIX_hydrolase-like_dom_sf"/>
</dbReference>
<keyword evidence="9 10" id="KW-0413">Isomerase</keyword>
<accession>A0ABY3SAC8</accession>
<protein>
    <recommendedName>
        <fullName evidence="3 10">Isopentenyl-diphosphate Delta-isomerase</fullName>
        <shortName evidence="10">IPP isomerase</shortName>
        <ecNumber evidence="3 10">5.3.3.2</ecNumber>
    </recommendedName>
    <alternativeName>
        <fullName evidence="10">IPP:DMAPP isomerase</fullName>
    </alternativeName>
    <alternativeName>
        <fullName evidence="10">Isopentenyl pyrophosphate isomerase</fullName>
    </alternativeName>
</protein>
<comment type="subcellular location">
    <subcellularLocation>
        <location evidence="10">Cytoplasm</location>
    </subcellularLocation>
</comment>
<organism evidence="12 13">
    <name type="scientific">Pseudocitrobacter corydidari</name>
    <dbReference type="NCBI Taxonomy" id="2891570"/>
    <lineage>
        <taxon>Bacteria</taxon>
        <taxon>Pseudomonadati</taxon>
        <taxon>Pseudomonadota</taxon>
        <taxon>Gammaproteobacteria</taxon>
        <taxon>Enterobacterales</taxon>
        <taxon>Enterobacteriaceae</taxon>
        <taxon>Pseudocitrobacter</taxon>
    </lineage>
</organism>
<feature type="domain" description="Nudix hydrolase" evidence="11">
    <location>
        <begin position="31"/>
        <end position="165"/>
    </location>
</feature>
<dbReference type="InterPro" id="IPR056375">
    <property type="entry name" value="Idi_bact"/>
</dbReference>
<name>A0ABY3SAC8_9ENTR</name>
<dbReference type="Pfam" id="PF00293">
    <property type="entry name" value="NUDIX"/>
    <property type="match status" value="1"/>
</dbReference>
<feature type="binding site" evidence="10">
    <location>
        <position position="117"/>
    </location>
    <ligand>
        <name>Mn(2+)</name>
        <dbReference type="ChEBI" id="CHEBI:29035"/>
    </ligand>
</feature>
<evidence type="ECO:0000256" key="6">
    <source>
        <dbReference type="ARBA" id="ARBA00022842"/>
    </source>
</evidence>
<sequence>MKGQEHVILLNEKGEPIGTAEKYAVHTAHTPLHLAFSCWIFNNEGQVLITRRSLGKKAWPGVWTNSVCGHPQQNESFEQAIIRRCRFEVGAELTDITPVYPEFRYCETDASGIVENEVCPVYAAKLTNAITLNPDEVMDSRWVSLDALFRALAATPWVFSPWMVLQYSSQEARDKLVRFGPSPLPSP</sequence>
<evidence type="ECO:0000256" key="8">
    <source>
        <dbReference type="ARBA" id="ARBA00023229"/>
    </source>
</evidence>
<keyword evidence="7 10" id="KW-0464">Manganese</keyword>
<evidence type="ECO:0000259" key="11">
    <source>
        <dbReference type="PROSITE" id="PS51462"/>
    </source>
</evidence>
<dbReference type="CDD" id="cd02885">
    <property type="entry name" value="NUDIX_IPP_Isomerase"/>
    <property type="match status" value="1"/>
</dbReference>
<dbReference type="PROSITE" id="PS51462">
    <property type="entry name" value="NUDIX"/>
    <property type="match status" value="1"/>
</dbReference>
<dbReference type="NCBIfam" id="TIGR02150">
    <property type="entry name" value="IPP_isom_1"/>
    <property type="match status" value="1"/>
</dbReference>
<reference evidence="12 13" key="1">
    <citation type="journal article" date="2022" name="Int. J. Syst. Evol. Microbiol.">
        <title>Pseudocitrobacter corydidari sp. nov., isolated from the Asian emerald cockroach Corydidarum magnifica.</title>
        <authorList>
            <person name="Guzman J."/>
            <person name="Poehlein A."/>
            <person name="Glaeser S.P."/>
            <person name="Schwengers O."/>
            <person name="Blom J."/>
            <person name="Hollensteiner J."/>
            <person name="Kampfer P."/>
            <person name="Vilcinskas A."/>
        </authorList>
    </citation>
    <scope>NUCLEOTIDE SEQUENCE [LARGE SCALE GENOMIC DNA]</scope>
    <source>
        <strain evidence="12">G163CM</strain>
    </source>
</reference>
<evidence type="ECO:0000313" key="13">
    <source>
        <dbReference type="Proteomes" id="UP001199659"/>
    </source>
</evidence>
<dbReference type="PANTHER" id="PTHR10885:SF0">
    <property type="entry name" value="ISOPENTENYL-DIPHOSPHATE DELTA-ISOMERASE"/>
    <property type="match status" value="1"/>
</dbReference>
<evidence type="ECO:0000256" key="5">
    <source>
        <dbReference type="ARBA" id="ARBA00022723"/>
    </source>
</evidence>
<evidence type="ECO:0000256" key="10">
    <source>
        <dbReference type="HAMAP-Rule" id="MF_00202"/>
    </source>
</evidence>
<keyword evidence="5 10" id="KW-0479">Metal-binding</keyword>
<dbReference type="EC" id="5.3.3.2" evidence="3 10"/>
<dbReference type="HAMAP" id="MF_00202">
    <property type="entry name" value="Idi"/>
    <property type="match status" value="1"/>
</dbReference>
<keyword evidence="8 10" id="KW-0414">Isoprene biosynthesis</keyword>
<evidence type="ECO:0000256" key="9">
    <source>
        <dbReference type="ARBA" id="ARBA00023235"/>
    </source>
</evidence>
<feature type="binding site" evidence="10">
    <location>
        <position position="70"/>
    </location>
    <ligand>
        <name>Mn(2+)</name>
        <dbReference type="ChEBI" id="CHEBI:29035"/>
    </ligand>
</feature>
<evidence type="ECO:0000256" key="4">
    <source>
        <dbReference type="ARBA" id="ARBA00022490"/>
    </source>
</evidence>